<dbReference type="InterPro" id="IPR027417">
    <property type="entry name" value="P-loop_NTPase"/>
</dbReference>
<dbReference type="Pfam" id="PF13671">
    <property type="entry name" value="AAA_33"/>
    <property type="match status" value="1"/>
</dbReference>
<keyword evidence="2" id="KW-1185">Reference proteome</keyword>
<sequence>MSLIEALQNPILFHHPVTKFKVIETHISWVLLTGQYAYKIKKPVNFGFLDFSSLKKRHFYCKEEVRLNQRLAPRLYLEVVAIYGSAEQPNLDGQGSAIEYAVKMLQFPQSVQLDRFLAKQTLPHHIINKLAKIVADFHLSIESAPDNSELGSLEHIQQLVIENFQHIHLCSHAVTASSILMKLEQWSRQQLDELTEIFQQRRSQGFIRECHGDMHLKNIALWNDDIIIFDCIEFNKSFFWIDVMNDIAFLAMDFEARQHDILTTRFLNRYLEITRDYSGVQLLRFYKVYRALVRAKVAALRANQKPAGTQKQSKISQDFLSYLKLAERYINPITPCLLINHGLSGSGKSFVSHMLLEKYPAIRIRSDVERKQLFNTPTNQGQTHSNIPEQGIYTFAATRKTYAQLTKIARDLLMAGYSVIVDAANLKQQQRQLLIELADLLRIPYLIIDYQASVKTLHQRIKDRIQHADDVSDATSAVLEYQIKIAEPFSSAERLRVLTIDTEKEIKIDDIIHHIQEKIIQP</sequence>
<evidence type="ECO:0000313" key="1">
    <source>
        <dbReference type="EMBL" id="SIO22811.1"/>
    </source>
</evidence>
<dbReference type="eggNOG" id="COG0645">
    <property type="taxonomic scope" value="Bacteria"/>
</dbReference>
<organism evidence="1 2">
    <name type="scientific">Nitrosomonas cryotolerans ATCC 49181</name>
    <dbReference type="NCBI Taxonomy" id="1131553"/>
    <lineage>
        <taxon>Bacteria</taxon>
        <taxon>Pseudomonadati</taxon>
        <taxon>Pseudomonadota</taxon>
        <taxon>Betaproteobacteria</taxon>
        <taxon>Nitrosomonadales</taxon>
        <taxon>Nitrosomonadaceae</taxon>
        <taxon>Nitrosomonas</taxon>
    </lineage>
</organism>
<dbReference type="STRING" id="44575.SAMN05216419_103824"/>
<dbReference type="AlphaFoldDB" id="A0A1N6HSR7"/>
<reference evidence="1 2" key="1">
    <citation type="submission" date="2016-12" db="EMBL/GenBank/DDBJ databases">
        <authorList>
            <person name="Song W.-J."/>
            <person name="Kurnit D.M."/>
        </authorList>
    </citation>
    <scope>NUCLEOTIDE SEQUENCE [LARGE SCALE GENOMIC DNA]</scope>
    <source>
        <strain evidence="1 2">ATCC 49181</strain>
    </source>
</reference>
<dbReference type="SUPFAM" id="SSF56112">
    <property type="entry name" value="Protein kinase-like (PK-like)"/>
    <property type="match status" value="1"/>
</dbReference>
<dbReference type="eggNOG" id="COG2187">
    <property type="taxonomic scope" value="Bacteria"/>
</dbReference>
<dbReference type="InterPro" id="IPR052732">
    <property type="entry name" value="Cell-binding_unc_protein"/>
</dbReference>
<protein>
    <recommendedName>
        <fullName evidence="3">Aminoglycoside phosphotransferase domain-containing protein</fullName>
    </recommendedName>
</protein>
<dbReference type="PANTHER" id="PTHR43883">
    <property type="entry name" value="SLR0207 PROTEIN"/>
    <property type="match status" value="1"/>
</dbReference>
<dbReference type="InterPro" id="IPR011009">
    <property type="entry name" value="Kinase-like_dom_sf"/>
</dbReference>
<gene>
    <name evidence="1" type="ORF">SAMN02743940_1338</name>
</gene>
<name>A0A1N6HSR7_9PROT</name>
<dbReference type="EMBL" id="FSRO01000001">
    <property type="protein sequence ID" value="SIO22811.1"/>
    <property type="molecule type" value="Genomic_DNA"/>
</dbReference>
<dbReference type="SUPFAM" id="SSF52540">
    <property type="entry name" value="P-loop containing nucleoside triphosphate hydrolases"/>
    <property type="match status" value="1"/>
</dbReference>
<evidence type="ECO:0008006" key="3">
    <source>
        <dbReference type="Google" id="ProtNLM"/>
    </source>
</evidence>
<accession>A0A1N6HSR7</accession>
<dbReference type="Proteomes" id="UP000185062">
    <property type="component" value="Unassembled WGS sequence"/>
</dbReference>
<evidence type="ECO:0000313" key="2">
    <source>
        <dbReference type="Proteomes" id="UP000185062"/>
    </source>
</evidence>
<proteinExistence type="predicted"/>
<dbReference type="Gene3D" id="3.40.50.300">
    <property type="entry name" value="P-loop containing nucleotide triphosphate hydrolases"/>
    <property type="match status" value="1"/>
</dbReference>
<dbReference type="RefSeq" id="WP_051537658.1">
    <property type="nucleotide sequence ID" value="NZ_FSRO01000001.1"/>
</dbReference>
<dbReference type="PANTHER" id="PTHR43883:SF1">
    <property type="entry name" value="GLUCONOKINASE"/>
    <property type="match status" value="1"/>
</dbReference>